<comment type="caution">
    <text evidence="1">The sequence shown here is derived from an EMBL/GenBank/DDBJ whole genome shotgun (WGS) entry which is preliminary data.</text>
</comment>
<reference evidence="1 2" key="1">
    <citation type="submission" date="2016-11" db="EMBL/GenBank/DDBJ databases">
        <title>Paenibacillus species isolates.</title>
        <authorList>
            <person name="Beno S.M."/>
        </authorList>
    </citation>
    <scope>NUCLEOTIDE SEQUENCE [LARGE SCALE GENOMIC DNA]</scope>
    <source>
        <strain evidence="1 2">FSL R5-0378</strain>
    </source>
</reference>
<dbReference type="Pfam" id="PF14350">
    <property type="entry name" value="Beta_protein"/>
    <property type="match status" value="1"/>
</dbReference>
<dbReference type="STRING" id="297318.BK138_08480"/>
<dbReference type="AlphaFoldDB" id="A0A1R1F393"/>
<gene>
    <name evidence="1" type="ORF">BK138_08480</name>
</gene>
<dbReference type="RefSeq" id="WP_076168295.1">
    <property type="nucleotide sequence ID" value="NZ_MRTP01000001.1"/>
</dbReference>
<accession>A0A1R1F393</accession>
<name>A0A1R1F393_9BACL</name>
<proteinExistence type="predicted"/>
<dbReference type="EMBL" id="MRTP01000001">
    <property type="protein sequence ID" value="OMF58537.1"/>
    <property type="molecule type" value="Genomic_DNA"/>
</dbReference>
<evidence type="ECO:0000313" key="2">
    <source>
        <dbReference type="Proteomes" id="UP000187172"/>
    </source>
</evidence>
<protein>
    <recommendedName>
        <fullName evidence="3">Beta protein</fullName>
    </recommendedName>
</protein>
<sequence>MNKRLVYTPVLKWKQGEQKALEELAPSIKQFLIPIIEIPPIDWDFENEVPKKSIDEHLSKVGESFERAWGIDKPIIVDLNYIESSDRLANGQHPLNLIVQEAAKRGINVIPATSTNRDQAYQHEVKLAHQQYNQGVCFRLKEEDFADLQSNIDALLLQNAVTPSQVDLVLDYEYVNPKEQVRTTMFLTGILNSLPYLNEWRNVILIGTSFPSDLSAVNSDSVDSIERAEWLIWKRLINSASIKITPSYGDYGISNPAPFDADPRFINMSANIRYTAEDKFIIFKGRMIKRYGGNQYYQLSSQVVSHPEFSGPNFSAGDYYIQEVANQNDGPGNATNWRKSGTNHHLTYVVSELSNLLSS</sequence>
<organism evidence="1 2">
    <name type="scientific">Paenibacillus rhizosphaerae</name>
    <dbReference type="NCBI Taxonomy" id="297318"/>
    <lineage>
        <taxon>Bacteria</taxon>
        <taxon>Bacillati</taxon>
        <taxon>Bacillota</taxon>
        <taxon>Bacilli</taxon>
        <taxon>Bacillales</taxon>
        <taxon>Paenibacillaceae</taxon>
        <taxon>Paenibacillus</taxon>
    </lineage>
</organism>
<dbReference type="Proteomes" id="UP000187172">
    <property type="component" value="Unassembled WGS sequence"/>
</dbReference>
<evidence type="ECO:0000313" key="1">
    <source>
        <dbReference type="EMBL" id="OMF58537.1"/>
    </source>
</evidence>
<dbReference type="InterPro" id="IPR025683">
    <property type="entry name" value="Protein_beta"/>
</dbReference>
<evidence type="ECO:0008006" key="3">
    <source>
        <dbReference type="Google" id="ProtNLM"/>
    </source>
</evidence>
<keyword evidence="2" id="KW-1185">Reference proteome</keyword>